<name>A0ABW6Q0H4_9ACTN</name>
<dbReference type="SMART" id="SM00421">
    <property type="entry name" value="HTH_LUXR"/>
    <property type="match status" value="1"/>
</dbReference>
<comment type="caution">
    <text evidence="4">The sequence shown here is derived from an EMBL/GenBank/DDBJ whole genome shotgun (WGS) entry which is preliminary data.</text>
</comment>
<feature type="compositionally biased region" description="Low complexity" evidence="2">
    <location>
        <begin position="519"/>
        <end position="529"/>
    </location>
</feature>
<dbReference type="EMBL" id="JBHVZQ010000002">
    <property type="protein sequence ID" value="MFF1272669.1"/>
    <property type="molecule type" value="Genomic_DNA"/>
</dbReference>
<evidence type="ECO:0000313" key="4">
    <source>
        <dbReference type="EMBL" id="MFF1272669.1"/>
    </source>
</evidence>
<evidence type="ECO:0000313" key="5">
    <source>
        <dbReference type="Proteomes" id="UP001601627"/>
    </source>
</evidence>
<gene>
    <name evidence="4" type="ORF">ACFVZC_04530</name>
</gene>
<organism evidence="4 5">
    <name type="scientific">Streptomyces marokkonensis</name>
    <dbReference type="NCBI Taxonomy" id="324855"/>
    <lineage>
        <taxon>Bacteria</taxon>
        <taxon>Bacillati</taxon>
        <taxon>Actinomycetota</taxon>
        <taxon>Actinomycetes</taxon>
        <taxon>Kitasatosporales</taxon>
        <taxon>Streptomycetaceae</taxon>
        <taxon>Streptomyces</taxon>
    </lineage>
</organism>
<keyword evidence="5" id="KW-1185">Reference proteome</keyword>
<dbReference type="InterPro" id="IPR039420">
    <property type="entry name" value="WalR-like"/>
</dbReference>
<dbReference type="InterPro" id="IPR011990">
    <property type="entry name" value="TPR-like_helical_dom_sf"/>
</dbReference>
<dbReference type="SUPFAM" id="SSF46894">
    <property type="entry name" value="C-terminal effector domain of the bipartite response regulators"/>
    <property type="match status" value="1"/>
</dbReference>
<dbReference type="InterPro" id="IPR027417">
    <property type="entry name" value="P-loop_NTPase"/>
</dbReference>
<dbReference type="Pfam" id="PF00196">
    <property type="entry name" value="GerE"/>
    <property type="match status" value="1"/>
</dbReference>
<feature type="region of interest" description="Disordered" evidence="2">
    <location>
        <begin position="492"/>
        <end position="530"/>
    </location>
</feature>
<dbReference type="Proteomes" id="UP001601627">
    <property type="component" value="Unassembled WGS sequence"/>
</dbReference>
<keyword evidence="1" id="KW-0238">DNA-binding</keyword>
<accession>A0ABW6Q0H4</accession>
<dbReference type="Gene3D" id="1.10.10.10">
    <property type="entry name" value="Winged helix-like DNA-binding domain superfamily/Winged helix DNA-binding domain"/>
    <property type="match status" value="1"/>
</dbReference>
<dbReference type="SUPFAM" id="SSF52540">
    <property type="entry name" value="P-loop containing nucleoside triphosphate hydrolases"/>
    <property type="match status" value="1"/>
</dbReference>
<dbReference type="SUPFAM" id="SSF48452">
    <property type="entry name" value="TPR-like"/>
    <property type="match status" value="1"/>
</dbReference>
<dbReference type="PANTHER" id="PTHR43214">
    <property type="entry name" value="TWO-COMPONENT RESPONSE REGULATOR"/>
    <property type="match status" value="1"/>
</dbReference>
<sequence length="931" mass="96083">MTGQATSRRQVISALLDALRTDGGVRVVTGEPGCGRTAFLEHAARSFRAGPVWHVRAGPAPAARRPSGLHTLLRAAGRDAPVPGDGSAGEALFDVLRTAAATSPLLVCVDDVHRWDAPSRAAVGQAAARVHAAGVRAGLLLTVPGHRPVDRELAALPRLRLGPLGPADAARLVDDATDGAVHPAVREELVTEAEGNPALLLALVHRLSPAQLGGRRALPRPLADGEALAGVVGGCPAGVPPEQAGLLLTTAAAVRATGEPDADADLVRRAAGAGAAAPLPEVLALAGGRLRFHSALLGRAVYAGAPPELRRAAHRALAEALTDHHGVPALLHRSWAVPGPAPVLAAALAAAATDPPSALPRGLRRRALTRAADLTTDATERAHRYTAAAEQAVLAGQPSEALRLLDAARSRPAPASSRGGAELLRGAVLLADGPVDDARESFLLAAALLAPAGREAAATATLGAADAAWSAGDAASCLEVLAADTAPALTGATARPVPLPRPAGSGRAGTGGIRRADAPDPAGAAAPREATLHDHRDGMRAVLMGRFDRAAGPLRRVVERGLCGDEPELLLRSAAAALMLGEVTAARRAGARALAAARTLGSAALEPRALEYLAYAELRAGHHQLARTHAEEGLRTASRTGQRNTAAHHHAVLALAASIEGEGELVAEHAAAALRTARRHGLAQAATLAQWAAARADLGAGRPGDAADRLGPLVRPGSRRGHFAVWMLAVPCFVEAAALAGRPEHAAAVVEDFALWASCGADPQAPAQLLRCRALLAAPEAADALYLRALDRHEETAGDFERARTELLYGKWLRRRRRLREARARLGEALIGFERCGAHQWARQAAAELRAGGAAPVGSGAGDLSRLTPQQLRIARCVAEGATNREVALSLSVSTRTVDYHLRNVFATLGVRSRVELVRLVGQAEKTGAQL</sequence>
<dbReference type="RefSeq" id="WP_388233158.1">
    <property type="nucleotide sequence ID" value="NZ_JBHVZQ010000002.1"/>
</dbReference>
<dbReference type="PANTHER" id="PTHR43214:SF42">
    <property type="entry name" value="TRANSCRIPTIONAL REGULATORY PROTEIN DESR"/>
    <property type="match status" value="1"/>
</dbReference>
<evidence type="ECO:0000256" key="2">
    <source>
        <dbReference type="SAM" id="MobiDB-lite"/>
    </source>
</evidence>
<feature type="domain" description="HTH luxR-type" evidence="3">
    <location>
        <begin position="860"/>
        <end position="925"/>
    </location>
</feature>
<proteinExistence type="predicted"/>
<dbReference type="PROSITE" id="PS50043">
    <property type="entry name" value="HTH_LUXR_2"/>
    <property type="match status" value="1"/>
</dbReference>
<dbReference type="PRINTS" id="PR00038">
    <property type="entry name" value="HTHLUXR"/>
</dbReference>
<evidence type="ECO:0000256" key="1">
    <source>
        <dbReference type="ARBA" id="ARBA00023125"/>
    </source>
</evidence>
<dbReference type="InterPro" id="IPR036388">
    <property type="entry name" value="WH-like_DNA-bd_sf"/>
</dbReference>
<reference evidence="4 5" key="1">
    <citation type="submission" date="2024-09" db="EMBL/GenBank/DDBJ databases">
        <title>The Natural Products Discovery Center: Release of the First 8490 Sequenced Strains for Exploring Actinobacteria Biosynthetic Diversity.</title>
        <authorList>
            <person name="Kalkreuter E."/>
            <person name="Kautsar S.A."/>
            <person name="Yang D."/>
            <person name="Bader C.D."/>
            <person name="Teijaro C.N."/>
            <person name="Fluegel L."/>
            <person name="Davis C.M."/>
            <person name="Simpson J.R."/>
            <person name="Lauterbach L."/>
            <person name="Steele A.D."/>
            <person name="Gui C."/>
            <person name="Meng S."/>
            <person name="Li G."/>
            <person name="Viehrig K."/>
            <person name="Ye F."/>
            <person name="Su P."/>
            <person name="Kiefer A.F."/>
            <person name="Nichols A."/>
            <person name="Cepeda A.J."/>
            <person name="Yan W."/>
            <person name="Fan B."/>
            <person name="Jiang Y."/>
            <person name="Adhikari A."/>
            <person name="Zheng C.-J."/>
            <person name="Schuster L."/>
            <person name="Cowan T.M."/>
            <person name="Smanski M.J."/>
            <person name="Chevrette M.G."/>
            <person name="De Carvalho L.P.S."/>
            <person name="Shen B."/>
        </authorList>
    </citation>
    <scope>NUCLEOTIDE SEQUENCE [LARGE SCALE GENOMIC DNA]</scope>
    <source>
        <strain evidence="4 5">NPDC058328</strain>
    </source>
</reference>
<dbReference type="InterPro" id="IPR016032">
    <property type="entry name" value="Sig_transdc_resp-reg_C-effctor"/>
</dbReference>
<dbReference type="CDD" id="cd06170">
    <property type="entry name" value="LuxR_C_like"/>
    <property type="match status" value="1"/>
</dbReference>
<protein>
    <submittedName>
        <fullName evidence="4">LuxR C-terminal-related transcriptional regulator</fullName>
    </submittedName>
</protein>
<evidence type="ECO:0000259" key="3">
    <source>
        <dbReference type="PROSITE" id="PS50043"/>
    </source>
</evidence>
<dbReference type="InterPro" id="IPR000792">
    <property type="entry name" value="Tscrpt_reg_LuxR_C"/>
</dbReference>